<protein>
    <submittedName>
        <fullName evidence="1">Uncharacterized protein</fullName>
    </submittedName>
</protein>
<gene>
    <name evidence="1" type="ORF">J4415_00915</name>
</gene>
<sequence length="192" mass="22468">MPQIKRFYENIPKEWKARKAKGSPNFAKTLSVEYLVKENRRVFAEGSIDKQNERIELNLYDKNRNSLGSFSARRMHGGIWEIPNRFVDYHHRRLNLGKICFRLMELQIRKMKGEEIFVKTDQRPVIITILGLGWKVDANSGGAFKSALGLRKSDRLPDAKAIKEILLLKKDEELPESMRFRRDLRLKATNQP</sequence>
<organism evidence="1 2">
    <name type="scientific">Candidatus Iainarchaeum sp</name>
    <dbReference type="NCBI Taxonomy" id="3101447"/>
    <lineage>
        <taxon>Archaea</taxon>
        <taxon>Candidatus Iainarchaeota</taxon>
        <taxon>Candidatus Iainarchaeia</taxon>
        <taxon>Candidatus Iainarchaeales</taxon>
        <taxon>Candidatus Iainarchaeaceae</taxon>
        <taxon>Candidatus Iainarchaeum</taxon>
    </lineage>
</organism>
<name>A0A8T4KVL3_9ARCH</name>
<evidence type="ECO:0000313" key="1">
    <source>
        <dbReference type="EMBL" id="MBS3057169.1"/>
    </source>
</evidence>
<accession>A0A8T4KVL3</accession>
<dbReference type="EMBL" id="JAGVWD010000012">
    <property type="protein sequence ID" value="MBS3057169.1"/>
    <property type="molecule type" value="Genomic_DNA"/>
</dbReference>
<reference evidence="1" key="2">
    <citation type="submission" date="2021-05" db="EMBL/GenBank/DDBJ databases">
        <title>Protein family content uncovers lineage relationships and bacterial pathway maintenance mechanisms in DPANN archaea.</title>
        <authorList>
            <person name="Castelle C.J."/>
            <person name="Meheust R."/>
            <person name="Jaffe A.L."/>
            <person name="Seitz K."/>
            <person name="Gong X."/>
            <person name="Baker B.J."/>
            <person name="Banfield J.F."/>
        </authorList>
    </citation>
    <scope>NUCLEOTIDE SEQUENCE</scope>
    <source>
        <strain evidence="1">RIFCSPHIGHO2_01_FULL_AR10_44_11</strain>
    </source>
</reference>
<comment type="caution">
    <text evidence="1">The sequence shown here is derived from an EMBL/GenBank/DDBJ whole genome shotgun (WGS) entry which is preliminary data.</text>
</comment>
<dbReference type="Proteomes" id="UP000677687">
    <property type="component" value="Unassembled WGS sequence"/>
</dbReference>
<dbReference type="AlphaFoldDB" id="A0A8T4KVL3"/>
<reference evidence="1" key="1">
    <citation type="submission" date="2021-03" db="EMBL/GenBank/DDBJ databases">
        <authorList>
            <person name="Jaffe A."/>
        </authorList>
    </citation>
    <scope>NUCLEOTIDE SEQUENCE</scope>
    <source>
        <strain evidence="1">RIFCSPHIGHO2_01_FULL_AR10_44_11</strain>
    </source>
</reference>
<proteinExistence type="predicted"/>
<evidence type="ECO:0000313" key="2">
    <source>
        <dbReference type="Proteomes" id="UP000677687"/>
    </source>
</evidence>